<dbReference type="Gene3D" id="3.40.50.300">
    <property type="entry name" value="P-loop containing nucleotide triphosphate hydrolases"/>
    <property type="match status" value="1"/>
</dbReference>
<dbReference type="Pfam" id="PF13207">
    <property type="entry name" value="AAA_17"/>
    <property type="match status" value="1"/>
</dbReference>
<accession>A0A1G2D984</accession>
<organism evidence="1 2">
    <name type="scientific">Candidatus Lloydbacteria bacterium RIFCSPHIGHO2_02_FULL_50_13</name>
    <dbReference type="NCBI Taxonomy" id="1798661"/>
    <lineage>
        <taxon>Bacteria</taxon>
        <taxon>Candidatus Lloydiibacteriota</taxon>
    </lineage>
</organism>
<gene>
    <name evidence="1" type="ORF">A3D65_02415</name>
</gene>
<protein>
    <recommendedName>
        <fullName evidence="3">AAA family ATPase</fullName>
    </recommendedName>
</protein>
<dbReference type="AlphaFoldDB" id="A0A1G2D984"/>
<sequence>MAKVIICTGISGSGRKEYLDRFADYAGKLGKKVKVHHVGQLMIERAKRDGLNITPKNILNTNRHTMQALRSGVYESIMRGIKDDHKKYDLIIVSIHGFFYWKKTFHHSYDHHYIARFKPDLFITVMRDTVDVRKALAKRDQWKRERLTEQEISLWQNVETEVIATWAEFSGCPYYAFFDVQRLCTLFKLVFLPDMESAYISMPMTHMMDHKNRARIDHFIKKLEQYFVVFVPNIGKGKIPEVSKGLSRKTHAQYTNSYQMVKVDLDILLHQSKRIIVFFPKAVSSPGVINELREAHETNKEAWLIYPQKSASPFLIYYYDRSFLNEKQFFQFLEHEKKGTPQFKHKLD</sequence>
<dbReference type="STRING" id="1798661.A3D65_02415"/>
<dbReference type="InterPro" id="IPR027417">
    <property type="entry name" value="P-loop_NTPase"/>
</dbReference>
<proteinExistence type="predicted"/>
<reference evidence="1 2" key="1">
    <citation type="journal article" date="2016" name="Nat. Commun.">
        <title>Thousands of microbial genomes shed light on interconnected biogeochemical processes in an aquifer system.</title>
        <authorList>
            <person name="Anantharaman K."/>
            <person name="Brown C.T."/>
            <person name="Hug L.A."/>
            <person name="Sharon I."/>
            <person name="Castelle C.J."/>
            <person name="Probst A.J."/>
            <person name="Thomas B.C."/>
            <person name="Singh A."/>
            <person name="Wilkins M.J."/>
            <person name="Karaoz U."/>
            <person name="Brodie E.L."/>
            <person name="Williams K.H."/>
            <person name="Hubbard S.S."/>
            <person name="Banfield J.F."/>
        </authorList>
    </citation>
    <scope>NUCLEOTIDE SEQUENCE [LARGE SCALE GENOMIC DNA]</scope>
</reference>
<evidence type="ECO:0000313" key="2">
    <source>
        <dbReference type="Proteomes" id="UP000177996"/>
    </source>
</evidence>
<comment type="caution">
    <text evidence="1">The sequence shown here is derived from an EMBL/GenBank/DDBJ whole genome shotgun (WGS) entry which is preliminary data.</text>
</comment>
<evidence type="ECO:0000313" key="1">
    <source>
        <dbReference type="EMBL" id="OGZ09471.1"/>
    </source>
</evidence>
<dbReference type="Proteomes" id="UP000177996">
    <property type="component" value="Unassembled WGS sequence"/>
</dbReference>
<dbReference type="SUPFAM" id="SSF52540">
    <property type="entry name" value="P-loop containing nucleoside triphosphate hydrolases"/>
    <property type="match status" value="1"/>
</dbReference>
<dbReference type="EMBL" id="MHLL01000020">
    <property type="protein sequence ID" value="OGZ09471.1"/>
    <property type="molecule type" value="Genomic_DNA"/>
</dbReference>
<evidence type="ECO:0008006" key="3">
    <source>
        <dbReference type="Google" id="ProtNLM"/>
    </source>
</evidence>
<name>A0A1G2D984_9BACT</name>